<sequence length="120" mass="14399">MRLWHEELISKLPRQQLLGQHRECCALRGGGWGKKHRTVDYAFNHSPYKLVQYHEKVMLEMQRRHFKPDIKWFDPLYRGTRTPPYVDLPAVPLTHPIYPEHDAAYYQECLDNLATKHIYL</sequence>
<dbReference type="Pfam" id="PF03013">
    <property type="entry name" value="Pyr_excise"/>
    <property type="match status" value="1"/>
</dbReference>
<gene>
    <name evidence="1" type="ORF">IV50_GL000323</name>
    <name evidence="2" type="ORF">NCTC13645_01536</name>
</gene>
<dbReference type="STRING" id="1629.IV50_GL000323"/>
<dbReference type="InterPro" id="IPR004260">
    <property type="entry name" value="Pyr-dimer_DNA_glycosylase"/>
</dbReference>
<dbReference type="RefSeq" id="WP_057744088.1">
    <property type="nucleotide sequence ID" value="NZ_BJLU01000003.1"/>
</dbReference>
<dbReference type="Proteomes" id="UP000051992">
    <property type="component" value="Unassembled WGS sequence"/>
</dbReference>
<dbReference type="InterPro" id="IPR012650">
    <property type="entry name" value="CHP02328"/>
</dbReference>
<dbReference type="EMBL" id="UHIV01000004">
    <property type="protein sequence ID" value="SUP59282.1"/>
    <property type="molecule type" value="Genomic_DNA"/>
</dbReference>
<name>A0A0R2HC85_WEIVI</name>
<dbReference type="OrthoDB" id="360137at2"/>
<protein>
    <submittedName>
        <fullName evidence="2">Pyrimidine dimer DNA glycosylase</fullName>
    </submittedName>
</protein>
<proteinExistence type="predicted"/>
<reference evidence="2 4" key="2">
    <citation type="submission" date="2018-06" db="EMBL/GenBank/DDBJ databases">
        <authorList>
            <consortium name="Pathogen Informatics"/>
            <person name="Doyle S."/>
        </authorList>
    </citation>
    <scope>NUCLEOTIDE SEQUENCE [LARGE SCALE GENOMIC DNA]</scope>
    <source>
        <strain evidence="2 4">NCTC13645</strain>
    </source>
</reference>
<dbReference type="NCBIfam" id="TIGR02328">
    <property type="entry name" value="TIGR02328 family protein"/>
    <property type="match status" value="1"/>
</dbReference>
<dbReference type="Proteomes" id="UP000254621">
    <property type="component" value="Unassembled WGS sequence"/>
</dbReference>
<dbReference type="AlphaFoldDB" id="A0A0R2HC85"/>
<evidence type="ECO:0000313" key="4">
    <source>
        <dbReference type="Proteomes" id="UP000254621"/>
    </source>
</evidence>
<evidence type="ECO:0000313" key="1">
    <source>
        <dbReference type="EMBL" id="KRN47053.1"/>
    </source>
</evidence>
<reference evidence="1 3" key="1">
    <citation type="journal article" date="2015" name="Genome Announc.">
        <title>Expanding the biotechnology potential of lactobacilli through comparative genomics of 213 strains and associated genera.</title>
        <authorList>
            <person name="Sun Z."/>
            <person name="Harris H.M."/>
            <person name="McCann A."/>
            <person name="Guo C."/>
            <person name="Argimon S."/>
            <person name="Zhang W."/>
            <person name="Yang X."/>
            <person name="Jeffery I.B."/>
            <person name="Cooney J.C."/>
            <person name="Kagawa T.F."/>
            <person name="Liu W."/>
            <person name="Song Y."/>
            <person name="Salvetti E."/>
            <person name="Wrobel A."/>
            <person name="Rasinkangas P."/>
            <person name="Parkhill J."/>
            <person name="Rea M.C."/>
            <person name="O'Sullivan O."/>
            <person name="Ritari J."/>
            <person name="Douillard F.P."/>
            <person name="Paul Ross R."/>
            <person name="Yang R."/>
            <person name="Briner A.E."/>
            <person name="Felis G.E."/>
            <person name="de Vos W.M."/>
            <person name="Barrangou R."/>
            <person name="Klaenhammer T.R."/>
            <person name="Caufield P.W."/>
            <person name="Cui Y."/>
            <person name="Zhang H."/>
            <person name="O'Toole P.W."/>
        </authorList>
    </citation>
    <scope>NUCLEOTIDE SEQUENCE [LARGE SCALE GENOMIC DNA]</scope>
    <source>
        <strain evidence="1 3">DSM 20410</strain>
    </source>
</reference>
<evidence type="ECO:0000313" key="3">
    <source>
        <dbReference type="Proteomes" id="UP000051992"/>
    </source>
</evidence>
<accession>A0A0R2HC85</accession>
<dbReference type="PATRIC" id="fig|1629.5.peg.326"/>
<organism evidence="1 3">
    <name type="scientific">Weissella viridescens</name>
    <name type="common">Lactobacillus viridescens</name>
    <dbReference type="NCBI Taxonomy" id="1629"/>
    <lineage>
        <taxon>Bacteria</taxon>
        <taxon>Bacillati</taxon>
        <taxon>Bacillota</taxon>
        <taxon>Bacilli</taxon>
        <taxon>Lactobacillales</taxon>
        <taxon>Lactobacillaceae</taxon>
        <taxon>Weissella</taxon>
    </lineage>
</organism>
<keyword evidence="3" id="KW-1185">Reference proteome</keyword>
<evidence type="ECO:0000313" key="2">
    <source>
        <dbReference type="EMBL" id="SUP59282.1"/>
    </source>
</evidence>
<dbReference type="EMBL" id="JQBM01000001">
    <property type="protein sequence ID" value="KRN47053.1"/>
    <property type="molecule type" value="Genomic_DNA"/>
</dbReference>